<keyword evidence="5" id="KW-1185">Reference proteome</keyword>
<dbReference type="GO" id="GO:0000976">
    <property type="term" value="F:transcription cis-regulatory region binding"/>
    <property type="evidence" value="ECO:0007669"/>
    <property type="project" value="TreeGrafter"/>
</dbReference>
<evidence type="ECO:0000313" key="5">
    <source>
        <dbReference type="Proteomes" id="UP000000844"/>
    </source>
</evidence>
<evidence type="ECO:0000256" key="1">
    <source>
        <dbReference type="ARBA" id="ARBA00023125"/>
    </source>
</evidence>
<dbReference type="eggNOG" id="COG1309">
    <property type="taxonomic scope" value="Bacteria"/>
</dbReference>
<dbReference type="RefSeq" id="WP_013019022.1">
    <property type="nucleotide sequence ID" value="NC_013947.1"/>
</dbReference>
<protein>
    <submittedName>
        <fullName evidence="4">Transcriptional regulator, TetR family</fullName>
    </submittedName>
</protein>
<dbReference type="KEGG" id="sna:Snas_3795"/>
<dbReference type="PANTHER" id="PTHR30055">
    <property type="entry name" value="HTH-TYPE TRANSCRIPTIONAL REGULATOR RUTR"/>
    <property type="match status" value="1"/>
</dbReference>
<dbReference type="PRINTS" id="PR00455">
    <property type="entry name" value="HTHTETR"/>
</dbReference>
<feature type="domain" description="HTH tetR-type" evidence="3">
    <location>
        <begin position="13"/>
        <end position="73"/>
    </location>
</feature>
<evidence type="ECO:0000313" key="4">
    <source>
        <dbReference type="EMBL" id="ADD43451.1"/>
    </source>
</evidence>
<proteinExistence type="predicted"/>
<sequence length="202" mass="22758">MNATAGPQNARGARTRAALLEAIHQIVEDEGFEALTMSEVAKRAGVSRRAVYLHFSNRSELIPALHDYVVEVLGLEDSLTRVWDEPDPVAALDEWAGHLVRVHIEAMGVDRTVRSAMHHDPDVADYRAAVGTRQRRNCRMLIENLDAAGRLSSRWDLDTGTDMLWALISTDLLEALYRERGWSKDAIREHLSFLLKRTFVAD</sequence>
<dbReference type="SUPFAM" id="SSF48498">
    <property type="entry name" value="Tetracyclin repressor-like, C-terminal domain"/>
    <property type="match status" value="1"/>
</dbReference>
<dbReference type="Pfam" id="PF00440">
    <property type="entry name" value="TetR_N"/>
    <property type="match status" value="1"/>
</dbReference>
<accession>D3PYL8</accession>
<gene>
    <name evidence="4" type="ordered locus">Snas_3795</name>
</gene>
<dbReference type="Proteomes" id="UP000000844">
    <property type="component" value="Chromosome"/>
</dbReference>
<dbReference type="InterPro" id="IPR001647">
    <property type="entry name" value="HTH_TetR"/>
</dbReference>
<dbReference type="AlphaFoldDB" id="D3PYL8"/>
<dbReference type="EMBL" id="CP001778">
    <property type="protein sequence ID" value="ADD43451.1"/>
    <property type="molecule type" value="Genomic_DNA"/>
</dbReference>
<dbReference type="PROSITE" id="PS50977">
    <property type="entry name" value="HTH_TETR_2"/>
    <property type="match status" value="1"/>
</dbReference>
<name>D3PYL8_STANL</name>
<dbReference type="SUPFAM" id="SSF46689">
    <property type="entry name" value="Homeodomain-like"/>
    <property type="match status" value="1"/>
</dbReference>
<dbReference type="InterPro" id="IPR009057">
    <property type="entry name" value="Homeodomain-like_sf"/>
</dbReference>
<keyword evidence="1 2" id="KW-0238">DNA-binding</keyword>
<dbReference type="OrthoDB" id="7186128at2"/>
<dbReference type="InterPro" id="IPR036271">
    <property type="entry name" value="Tet_transcr_reg_TetR-rel_C_sf"/>
</dbReference>
<dbReference type="Gene3D" id="1.10.357.10">
    <property type="entry name" value="Tetracycline Repressor, domain 2"/>
    <property type="match status" value="1"/>
</dbReference>
<dbReference type="HOGENOM" id="CLU_107911_0_0_11"/>
<evidence type="ECO:0000256" key="2">
    <source>
        <dbReference type="PROSITE-ProRule" id="PRU00335"/>
    </source>
</evidence>
<feature type="DNA-binding region" description="H-T-H motif" evidence="2">
    <location>
        <begin position="36"/>
        <end position="55"/>
    </location>
</feature>
<dbReference type="PANTHER" id="PTHR30055:SF209">
    <property type="entry name" value="POSSIBLE TRANSCRIPTIONAL REGULATORY PROTEIN (PROBABLY TETR-FAMILY)"/>
    <property type="match status" value="1"/>
</dbReference>
<reference evidence="4 5" key="1">
    <citation type="journal article" date="2009" name="Stand. Genomic Sci.">
        <title>Complete genome sequence of Stackebrandtia nassauensis type strain (LLR-40K-21).</title>
        <authorList>
            <person name="Munk C."/>
            <person name="Lapidus A."/>
            <person name="Copeland A."/>
            <person name="Jando M."/>
            <person name="Mayilraj S."/>
            <person name="Glavina Del Rio T."/>
            <person name="Nolan M."/>
            <person name="Chen F."/>
            <person name="Lucas S."/>
            <person name="Tice H."/>
            <person name="Cheng J.F."/>
            <person name="Han C."/>
            <person name="Detter J.C."/>
            <person name="Bruce D."/>
            <person name="Goodwin L."/>
            <person name="Chain P."/>
            <person name="Pitluck S."/>
            <person name="Goker M."/>
            <person name="Ovchinikova G."/>
            <person name="Pati A."/>
            <person name="Ivanova N."/>
            <person name="Mavromatis K."/>
            <person name="Chen A."/>
            <person name="Palaniappan K."/>
            <person name="Land M."/>
            <person name="Hauser L."/>
            <person name="Chang Y.J."/>
            <person name="Jeffries C.D."/>
            <person name="Bristow J."/>
            <person name="Eisen J.A."/>
            <person name="Markowitz V."/>
            <person name="Hugenholtz P."/>
            <person name="Kyrpides N.C."/>
            <person name="Klenk H.P."/>
        </authorList>
    </citation>
    <scope>NUCLEOTIDE SEQUENCE [LARGE SCALE GENOMIC DNA]</scope>
    <source>
        <strain evidence="5">DSM 44728 / CIP 108903 / NRRL B-16338 / NBRC 102104 / LLR-40K-21</strain>
    </source>
</reference>
<dbReference type="InterPro" id="IPR050109">
    <property type="entry name" value="HTH-type_TetR-like_transc_reg"/>
</dbReference>
<organism evidence="4 5">
    <name type="scientific">Stackebrandtia nassauensis (strain DSM 44728 / CIP 108903 / NRRL B-16338 / NBRC 102104 / LLR-40K-21)</name>
    <dbReference type="NCBI Taxonomy" id="446470"/>
    <lineage>
        <taxon>Bacteria</taxon>
        <taxon>Bacillati</taxon>
        <taxon>Actinomycetota</taxon>
        <taxon>Actinomycetes</taxon>
        <taxon>Glycomycetales</taxon>
        <taxon>Glycomycetaceae</taxon>
        <taxon>Stackebrandtia</taxon>
    </lineage>
</organism>
<evidence type="ECO:0000259" key="3">
    <source>
        <dbReference type="PROSITE" id="PS50977"/>
    </source>
</evidence>
<dbReference type="GO" id="GO:0003700">
    <property type="term" value="F:DNA-binding transcription factor activity"/>
    <property type="evidence" value="ECO:0007669"/>
    <property type="project" value="TreeGrafter"/>
</dbReference>